<dbReference type="GO" id="GO:0051642">
    <property type="term" value="P:centrosome localization"/>
    <property type="evidence" value="ECO:0007669"/>
    <property type="project" value="TreeGrafter"/>
</dbReference>
<reference evidence="10 11" key="1">
    <citation type="submission" date="2024-02" db="EMBL/GenBank/DDBJ databases">
        <title>Chromosome-scale genome assembly of the rough periwinkle Littorina saxatilis.</title>
        <authorList>
            <person name="De Jode A."/>
            <person name="Faria R."/>
            <person name="Formenti G."/>
            <person name="Sims Y."/>
            <person name="Smith T.P."/>
            <person name="Tracey A."/>
            <person name="Wood J.M.D."/>
            <person name="Zagrodzka Z.B."/>
            <person name="Johannesson K."/>
            <person name="Butlin R.K."/>
            <person name="Leder E.H."/>
        </authorList>
    </citation>
    <scope>NUCLEOTIDE SEQUENCE [LARGE SCALE GENOMIC DNA]</scope>
    <source>
        <strain evidence="10">Snail1</strain>
        <tissue evidence="10">Muscle</tissue>
    </source>
</reference>
<dbReference type="AlphaFoldDB" id="A0AAN9BA93"/>
<evidence type="ECO:0000256" key="3">
    <source>
        <dbReference type="ARBA" id="ARBA00022490"/>
    </source>
</evidence>
<keyword evidence="7" id="KW-0131">Cell cycle</keyword>
<keyword evidence="5" id="KW-0498">Mitosis</keyword>
<evidence type="ECO:0000313" key="10">
    <source>
        <dbReference type="EMBL" id="KAK7102296.1"/>
    </source>
</evidence>
<organism evidence="10 11">
    <name type="scientific">Littorina saxatilis</name>
    <dbReference type="NCBI Taxonomy" id="31220"/>
    <lineage>
        <taxon>Eukaryota</taxon>
        <taxon>Metazoa</taxon>
        <taxon>Spiralia</taxon>
        <taxon>Lophotrochozoa</taxon>
        <taxon>Mollusca</taxon>
        <taxon>Gastropoda</taxon>
        <taxon>Caenogastropoda</taxon>
        <taxon>Littorinimorpha</taxon>
        <taxon>Littorinoidea</taxon>
        <taxon>Littorinidae</taxon>
        <taxon>Littorina</taxon>
    </lineage>
</organism>
<dbReference type="Pfam" id="PF10221">
    <property type="entry name" value="Mat89Bb"/>
    <property type="match status" value="1"/>
</dbReference>
<evidence type="ECO:0000256" key="8">
    <source>
        <dbReference type="ARBA" id="ARBA00061603"/>
    </source>
</evidence>
<evidence type="ECO:0000313" key="11">
    <source>
        <dbReference type="Proteomes" id="UP001374579"/>
    </source>
</evidence>
<dbReference type="PANTHER" id="PTHR12955">
    <property type="entry name" value="SARCOMA ANTIGEN NY-SAR-95-RELATED"/>
    <property type="match status" value="1"/>
</dbReference>
<sequence length="705" mass="78678">MFPVSHKTVYVLDHSSYFAQPCGEKMNYDVYSRTKTPGVIPAAHINKPLWTCSVECLFEYMRIIFDIYPFNKLIRVVVSNKSLNSWAHKEMNMNQLAVGLANVGPPLSDSRESDDEEYSVIQGLSQAVEALCQTTPLQESYMNSPANERIPLVNNGRIICMTHMKSEAHVRSLEECVVDAVNQHNKLAEATDTLLPINKVEVIFMHITPVKEPSHIPAKPKREVSTEVISELHPTQSGSVLYHKMIGLVQKHYDLASTTVTGIPMKEEQNAQSSANYDVELLHASVVHSDAMRQNQAEPPEGTVIVPSPEGLPPTVTLKWCTPKSSVVELHHCTGTHRITPVDVNSRPSSCLTNFLLAGRAVMLEQPRKTGVKVISHMLASHGGEIFIHILPTSRSILEDPPSISEGCGGRVTDYRITDFGDFMKENRLAPAPPGLLPDPEAKPVQKAYDVLERASRFWPIVITETILGNLVSSISPLPALMVKEELSDSEVLECKKVIYSIVAMESKNEPLPVPAVGSRGKGPKREEQYRQLWGELESLVRSYSDTSEEHVKVLDCLLDCRKPAAPGEETHSSAARVADVKPTVEDCDESGQAEQSWKELDKFQKMTEREKQELRKTDKVSVPPPPKKTKTEDLLMRPGGQNLLSMWTSRMKTVHNKRHVEFAGRAENPNNLQAELYIHLKEEDMDSNRPPPDSKPPMQRGIKS</sequence>
<keyword evidence="6" id="KW-0539">Nucleus</keyword>
<evidence type="ECO:0000256" key="4">
    <source>
        <dbReference type="ARBA" id="ARBA00022618"/>
    </source>
</evidence>
<gene>
    <name evidence="10" type="ORF">V1264_020534</name>
</gene>
<evidence type="ECO:0000256" key="2">
    <source>
        <dbReference type="ARBA" id="ARBA00004496"/>
    </source>
</evidence>
<evidence type="ECO:0000256" key="9">
    <source>
        <dbReference type="SAM" id="MobiDB-lite"/>
    </source>
</evidence>
<dbReference type="Proteomes" id="UP001374579">
    <property type="component" value="Unassembled WGS sequence"/>
</dbReference>
<name>A0AAN9BA93_9CAEN</name>
<dbReference type="GO" id="GO:0005737">
    <property type="term" value="C:cytoplasm"/>
    <property type="evidence" value="ECO:0007669"/>
    <property type="project" value="UniProtKB-SubCell"/>
</dbReference>
<feature type="compositionally biased region" description="Basic and acidic residues" evidence="9">
    <location>
        <begin position="610"/>
        <end position="620"/>
    </location>
</feature>
<feature type="region of interest" description="Disordered" evidence="9">
    <location>
        <begin position="610"/>
        <end position="633"/>
    </location>
</feature>
<dbReference type="InterPro" id="IPR019355">
    <property type="entry name" value="Cell_cycle_regulator_Mat89Bb"/>
</dbReference>
<comment type="caution">
    <text evidence="10">The sequence shown here is derived from an EMBL/GenBank/DDBJ whole genome shotgun (WGS) entry which is preliminary data.</text>
</comment>
<dbReference type="PANTHER" id="PTHR12955:SF1">
    <property type="entry name" value="INTEGRATOR COMPLEX SUBUNIT 13"/>
    <property type="match status" value="1"/>
</dbReference>
<protein>
    <submittedName>
        <fullName evidence="10">Uncharacterized protein</fullName>
    </submittedName>
</protein>
<accession>A0AAN9BA93</accession>
<evidence type="ECO:0000256" key="7">
    <source>
        <dbReference type="ARBA" id="ARBA00023306"/>
    </source>
</evidence>
<feature type="region of interest" description="Disordered" evidence="9">
    <location>
        <begin position="682"/>
        <end position="705"/>
    </location>
</feature>
<evidence type="ECO:0000256" key="1">
    <source>
        <dbReference type="ARBA" id="ARBA00004123"/>
    </source>
</evidence>
<comment type="similarity">
    <text evidence="8">Belongs to the Integrator subunit 13 family.</text>
</comment>
<evidence type="ECO:0000256" key="6">
    <source>
        <dbReference type="ARBA" id="ARBA00023242"/>
    </source>
</evidence>
<keyword evidence="3" id="KW-0963">Cytoplasm</keyword>
<comment type="subcellular location">
    <subcellularLocation>
        <location evidence="2">Cytoplasm</location>
    </subcellularLocation>
    <subcellularLocation>
        <location evidence="1">Nucleus</location>
    </subcellularLocation>
</comment>
<proteinExistence type="inferred from homology"/>
<dbReference type="GO" id="GO:0051301">
    <property type="term" value="P:cell division"/>
    <property type="evidence" value="ECO:0007669"/>
    <property type="project" value="UniProtKB-KW"/>
</dbReference>
<dbReference type="GO" id="GO:0007346">
    <property type="term" value="P:regulation of mitotic cell cycle"/>
    <property type="evidence" value="ECO:0007669"/>
    <property type="project" value="TreeGrafter"/>
</dbReference>
<keyword evidence="11" id="KW-1185">Reference proteome</keyword>
<dbReference type="EMBL" id="JBAMIC010000010">
    <property type="protein sequence ID" value="KAK7102296.1"/>
    <property type="molecule type" value="Genomic_DNA"/>
</dbReference>
<evidence type="ECO:0000256" key="5">
    <source>
        <dbReference type="ARBA" id="ARBA00022776"/>
    </source>
</evidence>
<keyword evidence="4" id="KW-0132">Cell division</keyword>
<dbReference type="GO" id="GO:0032039">
    <property type="term" value="C:integrator complex"/>
    <property type="evidence" value="ECO:0007669"/>
    <property type="project" value="TreeGrafter"/>
</dbReference>